<dbReference type="AlphaFoldDB" id="A0A513ZV81"/>
<evidence type="ECO:0000256" key="4">
    <source>
        <dbReference type="SAM" id="SignalP"/>
    </source>
</evidence>
<dbReference type="InterPro" id="IPR016054">
    <property type="entry name" value="LY6_UPA_recep-like"/>
</dbReference>
<dbReference type="PROSITE" id="PS00983">
    <property type="entry name" value="LY6_UPAR"/>
    <property type="match status" value="1"/>
</dbReference>
<feature type="chain" id="PRO_5022106580" evidence="4">
    <location>
        <begin position="20"/>
        <end position="201"/>
    </location>
</feature>
<feature type="domain" description="UPAR/Ly6" evidence="5">
    <location>
        <begin position="19"/>
        <end position="102"/>
    </location>
</feature>
<dbReference type="GO" id="GO:0005576">
    <property type="term" value="C:extracellular region"/>
    <property type="evidence" value="ECO:0007669"/>
    <property type="project" value="UniProtKB-SubCell"/>
</dbReference>
<protein>
    <submittedName>
        <fullName evidence="6">Sodefrin-like factor C</fullName>
    </submittedName>
</protein>
<dbReference type="CDD" id="cd23572">
    <property type="entry name" value="TFP_LU_ECD_PINLYP_rpt2"/>
    <property type="match status" value="1"/>
</dbReference>
<accession>A0A513ZV81</accession>
<feature type="domain" description="UPAR/Ly6" evidence="5">
    <location>
        <begin position="115"/>
        <end position="170"/>
    </location>
</feature>
<dbReference type="Pfam" id="PF00021">
    <property type="entry name" value="UPAR_LY6"/>
    <property type="match status" value="2"/>
</dbReference>
<proteinExistence type="evidence at transcript level"/>
<comment type="subcellular location">
    <subcellularLocation>
        <location evidence="1">Secreted</location>
    </subcellularLocation>
</comment>
<organism evidence="6">
    <name type="scientific">Hyloscirtus phyllognathus</name>
    <name type="common">Roque treefrog</name>
    <dbReference type="NCBI Taxonomy" id="371702"/>
    <lineage>
        <taxon>Eukaryota</taxon>
        <taxon>Metazoa</taxon>
        <taxon>Chordata</taxon>
        <taxon>Craniata</taxon>
        <taxon>Vertebrata</taxon>
        <taxon>Euteleostomi</taxon>
        <taxon>Amphibia</taxon>
        <taxon>Batrachia</taxon>
        <taxon>Anura</taxon>
        <taxon>Neobatrachia</taxon>
        <taxon>Hyloidea</taxon>
        <taxon>Hylidae</taxon>
        <taxon>Hylinae</taxon>
        <taxon>Cophomantini</taxon>
        <taxon>Hyloscirtus</taxon>
    </lineage>
</organism>
<feature type="signal peptide" evidence="4">
    <location>
        <begin position="1"/>
        <end position="19"/>
    </location>
</feature>
<evidence type="ECO:0000256" key="3">
    <source>
        <dbReference type="ARBA" id="ARBA00022729"/>
    </source>
</evidence>
<dbReference type="InterPro" id="IPR050918">
    <property type="entry name" value="CNF-like_PLA2_Inhibitor"/>
</dbReference>
<evidence type="ECO:0000256" key="1">
    <source>
        <dbReference type="ARBA" id="ARBA00004613"/>
    </source>
</evidence>
<dbReference type="PANTHER" id="PTHR20914">
    <property type="entry name" value="LY6/PLAUR DOMAIN-CONTAINING PROTEIN 8"/>
    <property type="match status" value="1"/>
</dbReference>
<evidence type="ECO:0000313" key="6">
    <source>
        <dbReference type="EMBL" id="QDH44595.1"/>
    </source>
</evidence>
<dbReference type="SUPFAM" id="SSF57302">
    <property type="entry name" value="Snake toxin-like"/>
    <property type="match status" value="2"/>
</dbReference>
<dbReference type="InterPro" id="IPR045860">
    <property type="entry name" value="Snake_toxin-like_sf"/>
</dbReference>
<keyword evidence="2" id="KW-0964">Secreted</keyword>
<evidence type="ECO:0000259" key="5">
    <source>
        <dbReference type="Pfam" id="PF00021"/>
    </source>
</evidence>
<sequence>MKHLAILVFAMSGITIGEALRCLECKAEGKTNCPGQSVECMDKNDFCVTSIEYDILYGNLTPTIRRGCMNVSKVCDGTIAMNSTGYQLMFHNDCCYTDNCNSGEIKMPKLNTTGNGLQCPSCFVEGGYECNSHQPVSCSGNQRDCFIYIGKGYIPGTGQNKYYYIAGCTTGDTCEFGPLALVGAEVGVPRILMCKAAQNME</sequence>
<dbReference type="PANTHER" id="PTHR20914:SF9">
    <property type="entry name" value="COILED, ISOFORM A"/>
    <property type="match status" value="1"/>
</dbReference>
<name>A0A513ZV81_9NEOB</name>
<evidence type="ECO:0000256" key="2">
    <source>
        <dbReference type="ARBA" id="ARBA00022525"/>
    </source>
</evidence>
<keyword evidence="3 4" id="KW-0732">Signal</keyword>
<reference evidence="6" key="1">
    <citation type="journal article" date="2019" name="Mol. Biol. Evol.">
        <title>Multiple Independent Recruitment of Sodefrin Precursor-like Factors in Anuran Sexually Dimorphic Glands.</title>
        <authorList>
            <person name="Bossuyt F."/>
            <person name="Schulte L.M."/>
            <person name="Maex M."/>
            <person name="Janssenswillen S."/>
            <person name="Yu Novikova P."/>
            <person name="Biju S.D."/>
            <person name="Van de Peer Y."/>
            <person name="Matthijs S."/>
            <person name="Roelants K."/>
            <person name="Martel A."/>
            <person name="Van Bocxlaer I."/>
        </authorList>
    </citation>
    <scope>NUCLEOTIDE SEQUENCE</scope>
    <source>
        <tissue evidence="6">Mental gland</tissue>
    </source>
</reference>
<dbReference type="EMBL" id="MK457714">
    <property type="protein sequence ID" value="QDH44595.1"/>
    <property type="molecule type" value="mRNA"/>
</dbReference>
<dbReference type="InterPro" id="IPR018363">
    <property type="entry name" value="CD59_antigen_CS"/>
</dbReference>
<dbReference type="Gene3D" id="2.10.60.10">
    <property type="entry name" value="CD59"/>
    <property type="match status" value="2"/>
</dbReference>